<dbReference type="GO" id="GO:0006152">
    <property type="term" value="P:purine nucleoside catabolic process"/>
    <property type="evidence" value="ECO:0007669"/>
    <property type="project" value="TreeGrafter"/>
</dbReference>
<accession>A0A5M6CBF9</accession>
<dbReference type="EC" id="2.4.2.3" evidence="1"/>
<reference evidence="5 6" key="1">
    <citation type="submission" date="2019-09" db="EMBL/GenBank/DDBJ databases">
        <title>Genome sequence and assembly of Taibaiella sp.</title>
        <authorList>
            <person name="Chhetri G."/>
        </authorList>
    </citation>
    <scope>NUCLEOTIDE SEQUENCE [LARGE SCALE GENOMIC DNA]</scope>
    <source>
        <strain evidence="5 6">KVB11</strain>
    </source>
</reference>
<dbReference type="CDD" id="cd00436">
    <property type="entry name" value="UP_TbUP-like"/>
    <property type="match status" value="1"/>
</dbReference>
<sequence>MLGNSELILTPEGCIYHLDLLPEEIADTVITVGDPGRVQEVSKHFDRIEVQKSHREFITHTGYIGNKRVCVISTGIGPDNIDIVLNELDALVNIDLDSRTEKPVPHSLKIIRLGTSGALQQDIETDQVVVSTFGIGLDNLLHYYKHEYNAEESYILNDFKNHTLLHGNPVQPYIAEGSIQLLNKFSGNFIHGITVTCPGFFAPQGRRIRLPLTFPNLVDKLADFESGGHHRITNFEMETSAIYGLGKLMGHQCISINSIIANRQTKTFSKNPAAAVNRMIEDSLEIISGL</sequence>
<comment type="caution">
    <text evidence="5">The sequence shown here is derived from an EMBL/GenBank/DDBJ whole genome shotgun (WGS) entry which is preliminary data.</text>
</comment>
<dbReference type="AlphaFoldDB" id="A0A5M6CBF9"/>
<organism evidence="5 6">
    <name type="scientific">Taibaiella lutea</name>
    <dbReference type="NCBI Taxonomy" id="2608001"/>
    <lineage>
        <taxon>Bacteria</taxon>
        <taxon>Pseudomonadati</taxon>
        <taxon>Bacteroidota</taxon>
        <taxon>Chitinophagia</taxon>
        <taxon>Chitinophagales</taxon>
        <taxon>Chitinophagaceae</taxon>
        <taxon>Taibaiella</taxon>
    </lineage>
</organism>
<dbReference type="PANTHER" id="PTHR43691">
    <property type="entry name" value="URIDINE PHOSPHORYLASE"/>
    <property type="match status" value="1"/>
</dbReference>
<evidence type="ECO:0000313" key="5">
    <source>
        <dbReference type="EMBL" id="KAA5532467.1"/>
    </source>
</evidence>
<dbReference type="PANTHER" id="PTHR43691:SF11">
    <property type="entry name" value="FI09636P-RELATED"/>
    <property type="match status" value="1"/>
</dbReference>
<evidence type="ECO:0000256" key="1">
    <source>
        <dbReference type="ARBA" id="ARBA00011888"/>
    </source>
</evidence>
<gene>
    <name evidence="5" type="ORF">F0919_16910</name>
</gene>
<keyword evidence="6" id="KW-1185">Reference proteome</keyword>
<evidence type="ECO:0000313" key="6">
    <source>
        <dbReference type="Proteomes" id="UP000323632"/>
    </source>
</evidence>
<dbReference type="InterPro" id="IPR000845">
    <property type="entry name" value="Nucleoside_phosphorylase_d"/>
</dbReference>
<dbReference type="GO" id="GO:0004731">
    <property type="term" value="F:purine-nucleoside phosphorylase activity"/>
    <property type="evidence" value="ECO:0007669"/>
    <property type="project" value="TreeGrafter"/>
</dbReference>
<dbReference type="Pfam" id="PF01048">
    <property type="entry name" value="PNP_UDP_1"/>
    <property type="match status" value="1"/>
</dbReference>
<dbReference type="Proteomes" id="UP000323632">
    <property type="component" value="Unassembled WGS sequence"/>
</dbReference>
<evidence type="ECO:0000259" key="4">
    <source>
        <dbReference type="Pfam" id="PF01048"/>
    </source>
</evidence>
<comment type="catalytic activity">
    <reaction evidence="3">
        <text>uridine + phosphate = alpha-D-ribose 1-phosphate + uracil</text>
        <dbReference type="Rhea" id="RHEA:24388"/>
        <dbReference type="ChEBI" id="CHEBI:16704"/>
        <dbReference type="ChEBI" id="CHEBI:17568"/>
        <dbReference type="ChEBI" id="CHEBI:43474"/>
        <dbReference type="ChEBI" id="CHEBI:57720"/>
        <dbReference type="EC" id="2.4.2.3"/>
    </reaction>
</comment>
<dbReference type="RefSeq" id="WP_150033970.1">
    <property type="nucleotide sequence ID" value="NZ_VWSH01000004.1"/>
</dbReference>
<dbReference type="Gene3D" id="3.40.50.1580">
    <property type="entry name" value="Nucleoside phosphorylase domain"/>
    <property type="match status" value="1"/>
</dbReference>
<evidence type="ECO:0000256" key="2">
    <source>
        <dbReference type="ARBA" id="ARBA00021980"/>
    </source>
</evidence>
<dbReference type="GO" id="GO:0004850">
    <property type="term" value="F:uridine phosphorylase activity"/>
    <property type="evidence" value="ECO:0007669"/>
    <property type="project" value="UniProtKB-EC"/>
</dbReference>
<protein>
    <recommendedName>
        <fullName evidence="2">Uridine phosphorylase</fullName>
        <ecNumber evidence="1">2.4.2.3</ecNumber>
    </recommendedName>
</protein>
<proteinExistence type="predicted"/>
<dbReference type="EMBL" id="VWSH01000004">
    <property type="protein sequence ID" value="KAA5532467.1"/>
    <property type="molecule type" value="Genomic_DNA"/>
</dbReference>
<dbReference type="GO" id="GO:0005829">
    <property type="term" value="C:cytosol"/>
    <property type="evidence" value="ECO:0007669"/>
    <property type="project" value="TreeGrafter"/>
</dbReference>
<evidence type="ECO:0000256" key="3">
    <source>
        <dbReference type="ARBA" id="ARBA00048447"/>
    </source>
</evidence>
<feature type="domain" description="Nucleoside phosphorylase" evidence="4">
    <location>
        <begin position="29"/>
        <end position="265"/>
    </location>
</feature>
<name>A0A5M6CBF9_9BACT</name>
<dbReference type="SUPFAM" id="SSF53167">
    <property type="entry name" value="Purine and uridine phosphorylases"/>
    <property type="match status" value="1"/>
</dbReference>
<dbReference type="InterPro" id="IPR035994">
    <property type="entry name" value="Nucleoside_phosphorylase_sf"/>
</dbReference>